<dbReference type="REBASE" id="406187">
    <property type="entry name" value="M.Mto10821ORF2315P"/>
</dbReference>
<dbReference type="GO" id="GO:0003886">
    <property type="term" value="F:DNA (cytosine-5-)-methyltransferase activity"/>
    <property type="evidence" value="ECO:0007669"/>
    <property type="project" value="UniProtKB-EC"/>
</dbReference>
<reference evidence="8 9" key="1">
    <citation type="submission" date="2018-06" db="EMBL/GenBank/DDBJ databases">
        <authorList>
            <consortium name="Pathogen Informatics"/>
            <person name="Doyle S."/>
        </authorList>
    </citation>
    <scope>NUCLEOTIDE SEQUENCE [LARGE SCALE GENOMIC DNA]</scope>
    <source>
        <strain evidence="8 9">NCTC10821</strain>
    </source>
</reference>
<keyword evidence="3 5" id="KW-0949">S-adenosyl-L-methionine</keyword>
<gene>
    <name evidence="8" type="primary">hhaIM</name>
    <name evidence="8" type="ORF">NCTC10821_02315</name>
</gene>
<dbReference type="GO" id="GO:0044027">
    <property type="term" value="P:negative regulation of gene expression via chromosomal CpG island methylation"/>
    <property type="evidence" value="ECO:0007669"/>
    <property type="project" value="TreeGrafter"/>
</dbReference>
<dbReference type="PRINTS" id="PR00105">
    <property type="entry name" value="C5METTRFRASE"/>
</dbReference>
<dbReference type="InterPro" id="IPR001525">
    <property type="entry name" value="C5_MeTfrase"/>
</dbReference>
<dbReference type="EMBL" id="UGQT01000001">
    <property type="protein sequence ID" value="STZ58796.1"/>
    <property type="molecule type" value="Genomic_DNA"/>
</dbReference>
<evidence type="ECO:0000256" key="7">
    <source>
        <dbReference type="RuleBase" id="RU000417"/>
    </source>
</evidence>
<dbReference type="InterPro" id="IPR018117">
    <property type="entry name" value="C5_DNA_meth_AS"/>
</dbReference>
<dbReference type="AlphaFoldDB" id="A0A378TGW4"/>
<organism evidence="8 9">
    <name type="scientific">Mycolicibacterium tokaiense</name>
    <dbReference type="NCBI Taxonomy" id="39695"/>
    <lineage>
        <taxon>Bacteria</taxon>
        <taxon>Bacillati</taxon>
        <taxon>Actinomycetota</taxon>
        <taxon>Actinomycetes</taxon>
        <taxon>Mycobacteriales</taxon>
        <taxon>Mycobacteriaceae</taxon>
        <taxon>Mycolicibacterium</taxon>
    </lineage>
</organism>
<keyword evidence="1 5" id="KW-0489">Methyltransferase</keyword>
<evidence type="ECO:0000256" key="5">
    <source>
        <dbReference type="PROSITE-ProRule" id="PRU01016"/>
    </source>
</evidence>
<proteinExistence type="inferred from homology"/>
<dbReference type="Proteomes" id="UP000254978">
    <property type="component" value="Unassembled WGS sequence"/>
</dbReference>
<dbReference type="PROSITE" id="PS00094">
    <property type="entry name" value="C5_MTASE_1"/>
    <property type="match status" value="1"/>
</dbReference>
<dbReference type="NCBIfam" id="TIGR00675">
    <property type="entry name" value="dcm"/>
    <property type="match status" value="1"/>
</dbReference>
<name>A0A378TGW4_9MYCO</name>
<dbReference type="InterPro" id="IPR029063">
    <property type="entry name" value="SAM-dependent_MTases_sf"/>
</dbReference>
<accession>A0A378TGW4</accession>
<dbReference type="SUPFAM" id="SSF53335">
    <property type="entry name" value="S-adenosyl-L-methionine-dependent methyltransferases"/>
    <property type="match status" value="1"/>
</dbReference>
<dbReference type="PANTHER" id="PTHR10629:SF52">
    <property type="entry name" value="DNA (CYTOSINE-5)-METHYLTRANSFERASE 1"/>
    <property type="match status" value="1"/>
</dbReference>
<dbReference type="PROSITE" id="PS51679">
    <property type="entry name" value="SAM_MT_C5"/>
    <property type="match status" value="1"/>
</dbReference>
<keyword evidence="2 5" id="KW-0808">Transferase</keyword>
<dbReference type="GO" id="GO:0009307">
    <property type="term" value="P:DNA restriction-modification system"/>
    <property type="evidence" value="ECO:0007669"/>
    <property type="project" value="UniProtKB-KW"/>
</dbReference>
<evidence type="ECO:0000256" key="2">
    <source>
        <dbReference type="ARBA" id="ARBA00022679"/>
    </source>
</evidence>
<feature type="active site" evidence="5">
    <location>
        <position position="60"/>
    </location>
</feature>
<keyword evidence="9" id="KW-1185">Reference proteome</keyword>
<protein>
    <recommendedName>
        <fullName evidence="7">Cytosine-specific methyltransferase</fullName>
        <ecNumber evidence="7">2.1.1.37</ecNumber>
    </recommendedName>
</protein>
<sequence>MDTLRASKLAKIAIRGRRGRHLAKTRLIEADVATLTATDLRPALADADWRPDLLAGGPPCQPWSSAGHQKGLNDARGKLIWHMIRLVSELQPRYVLFENVRGLVTATGATASPGEVLRSIQEDFRELGYSSRIATLNAADYGAPQRRVRLYLIASKDHELPDFPNPTHHQLGLNGLKPWVTLGELLDSVPPPADNEVVVRPSGKWETELRELTPGTGIRTVGRVMNNRPSGQWGYRQDGFLADLGRPSRTIRAAPTPDWIKLPGDDLRRLTWKECAALQGFPLSWEFCSNSGGLFRLIGNAVQIDAVEAIGRNLLDSLRKGPLDEPPPMPPWPDYLVRRVRGTEAEHRVNGALRTRIHTKSNRAVCDAT</sequence>
<dbReference type="Gene3D" id="3.40.50.150">
    <property type="entry name" value="Vaccinia Virus protein VP39"/>
    <property type="match status" value="1"/>
</dbReference>
<evidence type="ECO:0000256" key="3">
    <source>
        <dbReference type="ARBA" id="ARBA00022691"/>
    </source>
</evidence>
<comment type="catalytic activity">
    <reaction evidence="7">
        <text>a 2'-deoxycytidine in DNA + S-adenosyl-L-methionine = a 5-methyl-2'-deoxycytidine in DNA + S-adenosyl-L-homocysteine + H(+)</text>
        <dbReference type="Rhea" id="RHEA:13681"/>
        <dbReference type="Rhea" id="RHEA-COMP:11369"/>
        <dbReference type="Rhea" id="RHEA-COMP:11370"/>
        <dbReference type="ChEBI" id="CHEBI:15378"/>
        <dbReference type="ChEBI" id="CHEBI:57856"/>
        <dbReference type="ChEBI" id="CHEBI:59789"/>
        <dbReference type="ChEBI" id="CHEBI:85452"/>
        <dbReference type="ChEBI" id="CHEBI:85454"/>
        <dbReference type="EC" id="2.1.1.37"/>
    </reaction>
</comment>
<dbReference type="PANTHER" id="PTHR10629">
    <property type="entry name" value="CYTOSINE-SPECIFIC METHYLTRANSFERASE"/>
    <property type="match status" value="1"/>
</dbReference>
<dbReference type="InterPro" id="IPR050390">
    <property type="entry name" value="C5-Methyltransferase"/>
</dbReference>
<dbReference type="GO" id="GO:0032259">
    <property type="term" value="P:methylation"/>
    <property type="evidence" value="ECO:0007669"/>
    <property type="project" value="UniProtKB-KW"/>
</dbReference>
<evidence type="ECO:0000256" key="6">
    <source>
        <dbReference type="RuleBase" id="RU000416"/>
    </source>
</evidence>
<evidence type="ECO:0000256" key="1">
    <source>
        <dbReference type="ARBA" id="ARBA00022603"/>
    </source>
</evidence>
<dbReference type="Gene3D" id="3.90.120.10">
    <property type="entry name" value="DNA Methylase, subunit A, domain 2"/>
    <property type="match status" value="1"/>
</dbReference>
<evidence type="ECO:0000313" key="9">
    <source>
        <dbReference type="Proteomes" id="UP000254978"/>
    </source>
</evidence>
<dbReference type="Pfam" id="PF00145">
    <property type="entry name" value="DNA_methylase"/>
    <property type="match status" value="1"/>
</dbReference>
<dbReference type="EC" id="2.1.1.37" evidence="7"/>
<comment type="similarity">
    <text evidence="5 6">Belongs to the class I-like SAM-binding methyltransferase superfamily. C5-methyltransferase family.</text>
</comment>
<evidence type="ECO:0000313" key="8">
    <source>
        <dbReference type="EMBL" id="STZ58796.1"/>
    </source>
</evidence>
<evidence type="ECO:0000256" key="4">
    <source>
        <dbReference type="ARBA" id="ARBA00022747"/>
    </source>
</evidence>
<keyword evidence="4" id="KW-0680">Restriction system</keyword>
<dbReference type="GO" id="GO:0003677">
    <property type="term" value="F:DNA binding"/>
    <property type="evidence" value="ECO:0007669"/>
    <property type="project" value="TreeGrafter"/>
</dbReference>